<protein>
    <submittedName>
        <fullName evidence="1">Uncharacterized protein</fullName>
    </submittedName>
</protein>
<dbReference type="Proteomes" id="UP000006727">
    <property type="component" value="Chromosome 15"/>
</dbReference>
<evidence type="ECO:0000313" key="1">
    <source>
        <dbReference type="EnsemblPlants" id="Pp3c15_11490V3.2"/>
    </source>
</evidence>
<proteinExistence type="predicted"/>
<keyword evidence="2" id="KW-1185">Reference proteome</keyword>
<reference evidence="1 2" key="1">
    <citation type="journal article" date="2008" name="Science">
        <title>The Physcomitrella genome reveals evolutionary insights into the conquest of land by plants.</title>
        <authorList>
            <person name="Rensing S."/>
            <person name="Lang D."/>
            <person name="Zimmer A."/>
            <person name="Terry A."/>
            <person name="Salamov A."/>
            <person name="Shapiro H."/>
            <person name="Nishiyama T."/>
            <person name="Perroud P.-F."/>
            <person name="Lindquist E."/>
            <person name="Kamisugi Y."/>
            <person name="Tanahashi T."/>
            <person name="Sakakibara K."/>
            <person name="Fujita T."/>
            <person name="Oishi K."/>
            <person name="Shin-I T."/>
            <person name="Kuroki Y."/>
            <person name="Toyoda A."/>
            <person name="Suzuki Y."/>
            <person name="Hashimoto A."/>
            <person name="Yamaguchi K."/>
            <person name="Sugano A."/>
            <person name="Kohara Y."/>
            <person name="Fujiyama A."/>
            <person name="Anterola A."/>
            <person name="Aoki S."/>
            <person name="Ashton N."/>
            <person name="Barbazuk W.B."/>
            <person name="Barker E."/>
            <person name="Bennetzen J."/>
            <person name="Bezanilla M."/>
            <person name="Blankenship R."/>
            <person name="Cho S.H."/>
            <person name="Dutcher S."/>
            <person name="Estelle M."/>
            <person name="Fawcett J.A."/>
            <person name="Gundlach H."/>
            <person name="Hanada K."/>
            <person name="Heyl A."/>
            <person name="Hicks K.A."/>
            <person name="Hugh J."/>
            <person name="Lohr M."/>
            <person name="Mayer K."/>
            <person name="Melkozernov A."/>
            <person name="Murata T."/>
            <person name="Nelson D."/>
            <person name="Pils B."/>
            <person name="Prigge M."/>
            <person name="Reiss B."/>
            <person name="Renner T."/>
            <person name="Rombauts S."/>
            <person name="Rushton P."/>
            <person name="Sanderfoot A."/>
            <person name="Schween G."/>
            <person name="Shiu S.-H."/>
            <person name="Stueber K."/>
            <person name="Theodoulou F.L."/>
            <person name="Tu H."/>
            <person name="Van de Peer Y."/>
            <person name="Verrier P.J."/>
            <person name="Waters E."/>
            <person name="Wood A."/>
            <person name="Yang L."/>
            <person name="Cove D."/>
            <person name="Cuming A."/>
            <person name="Hasebe M."/>
            <person name="Lucas S."/>
            <person name="Mishler D.B."/>
            <person name="Reski R."/>
            <person name="Grigoriev I."/>
            <person name="Quatrano R.S."/>
            <person name="Boore J.L."/>
        </authorList>
    </citation>
    <scope>NUCLEOTIDE SEQUENCE [LARGE SCALE GENOMIC DNA]</scope>
    <source>
        <strain evidence="1 2">cv. Gransden 2004</strain>
    </source>
</reference>
<dbReference type="AlphaFoldDB" id="A0A7I4ATI1"/>
<sequence length="54" mass="6101">MQQIAPALFGTDIHDRVLQKGFKINARTVNAIEALFAPCRLRWKMTQLSDGPMT</sequence>
<name>A0A7I4ATI1_PHYPA</name>
<dbReference type="Gramene" id="Pp3c15_11490V3.2">
    <property type="protein sequence ID" value="Pp3c15_11490V3.2"/>
    <property type="gene ID" value="Pp3c15_11490"/>
</dbReference>
<reference evidence="1 2" key="2">
    <citation type="journal article" date="2018" name="Plant J.">
        <title>The Physcomitrella patens chromosome-scale assembly reveals moss genome structure and evolution.</title>
        <authorList>
            <person name="Lang D."/>
            <person name="Ullrich K.K."/>
            <person name="Murat F."/>
            <person name="Fuchs J."/>
            <person name="Jenkins J."/>
            <person name="Haas F.B."/>
            <person name="Piednoel M."/>
            <person name="Gundlach H."/>
            <person name="Van Bel M."/>
            <person name="Meyberg R."/>
            <person name="Vives C."/>
            <person name="Morata J."/>
            <person name="Symeonidi A."/>
            <person name="Hiss M."/>
            <person name="Muchero W."/>
            <person name="Kamisugi Y."/>
            <person name="Saleh O."/>
            <person name="Blanc G."/>
            <person name="Decker E.L."/>
            <person name="van Gessel N."/>
            <person name="Grimwood J."/>
            <person name="Hayes R.D."/>
            <person name="Graham S.W."/>
            <person name="Gunter L.E."/>
            <person name="McDaniel S.F."/>
            <person name="Hoernstein S.N.W."/>
            <person name="Larsson A."/>
            <person name="Li F.W."/>
            <person name="Perroud P.F."/>
            <person name="Phillips J."/>
            <person name="Ranjan P."/>
            <person name="Rokshar D.S."/>
            <person name="Rothfels C.J."/>
            <person name="Schneider L."/>
            <person name="Shu S."/>
            <person name="Stevenson D.W."/>
            <person name="Thummler F."/>
            <person name="Tillich M."/>
            <person name="Villarreal Aguilar J.C."/>
            <person name="Widiez T."/>
            <person name="Wong G.K."/>
            <person name="Wymore A."/>
            <person name="Zhang Y."/>
            <person name="Zimmer A.D."/>
            <person name="Quatrano R.S."/>
            <person name="Mayer K.F.X."/>
            <person name="Goodstein D."/>
            <person name="Casacuberta J.M."/>
            <person name="Vandepoele K."/>
            <person name="Reski R."/>
            <person name="Cuming A.C."/>
            <person name="Tuskan G.A."/>
            <person name="Maumus F."/>
            <person name="Salse J."/>
            <person name="Schmutz J."/>
            <person name="Rensing S.A."/>
        </authorList>
    </citation>
    <scope>NUCLEOTIDE SEQUENCE [LARGE SCALE GENOMIC DNA]</scope>
    <source>
        <strain evidence="1 2">cv. Gransden 2004</strain>
    </source>
</reference>
<accession>A0A7I4ATI1</accession>
<reference evidence="1" key="3">
    <citation type="submission" date="2020-12" db="UniProtKB">
        <authorList>
            <consortium name="EnsemblPlants"/>
        </authorList>
    </citation>
    <scope>IDENTIFICATION</scope>
</reference>
<evidence type="ECO:0000313" key="2">
    <source>
        <dbReference type="Proteomes" id="UP000006727"/>
    </source>
</evidence>
<dbReference type="EMBL" id="ABEU02000015">
    <property type="status" value="NOT_ANNOTATED_CDS"/>
    <property type="molecule type" value="Genomic_DNA"/>
</dbReference>
<dbReference type="EnsemblPlants" id="Pp3c15_11490V3.2">
    <property type="protein sequence ID" value="Pp3c15_11490V3.2"/>
    <property type="gene ID" value="Pp3c15_11490"/>
</dbReference>
<organism evidence="1 2">
    <name type="scientific">Physcomitrium patens</name>
    <name type="common">Spreading-leaved earth moss</name>
    <name type="synonym">Physcomitrella patens</name>
    <dbReference type="NCBI Taxonomy" id="3218"/>
    <lineage>
        <taxon>Eukaryota</taxon>
        <taxon>Viridiplantae</taxon>
        <taxon>Streptophyta</taxon>
        <taxon>Embryophyta</taxon>
        <taxon>Bryophyta</taxon>
        <taxon>Bryophytina</taxon>
        <taxon>Bryopsida</taxon>
        <taxon>Funariidae</taxon>
        <taxon>Funariales</taxon>
        <taxon>Funariaceae</taxon>
        <taxon>Physcomitrium</taxon>
    </lineage>
</organism>